<protein>
    <submittedName>
        <fullName evidence="1">Uncharacterized protein</fullName>
    </submittedName>
</protein>
<dbReference type="Proteomes" id="UP000215914">
    <property type="component" value="Unassembled WGS sequence"/>
</dbReference>
<comment type="caution">
    <text evidence="1">The sequence shown here is derived from an EMBL/GenBank/DDBJ whole genome shotgun (WGS) entry which is preliminary data.</text>
</comment>
<reference evidence="1" key="2">
    <citation type="submission" date="2020-06" db="EMBL/GenBank/DDBJ databases">
        <title>Helianthus annuus Genome sequencing and assembly Release 2.</title>
        <authorList>
            <person name="Gouzy J."/>
            <person name="Langlade N."/>
            <person name="Munos S."/>
        </authorList>
    </citation>
    <scope>NUCLEOTIDE SEQUENCE</scope>
    <source>
        <tissue evidence="1">Leaves</tissue>
    </source>
</reference>
<dbReference type="AlphaFoldDB" id="A0A9K3NKE4"/>
<sequence>MLQFLIDSCFNCSIDSLCVQILLRLPLYNLRLPLYNRTPVVSISQTKSNPEFEIPVITFRRSGDEDVTISGTGKRRRLALPIIMSICCLCGQ</sequence>
<organism evidence="1 2">
    <name type="scientific">Helianthus annuus</name>
    <name type="common">Common sunflower</name>
    <dbReference type="NCBI Taxonomy" id="4232"/>
    <lineage>
        <taxon>Eukaryota</taxon>
        <taxon>Viridiplantae</taxon>
        <taxon>Streptophyta</taxon>
        <taxon>Embryophyta</taxon>
        <taxon>Tracheophyta</taxon>
        <taxon>Spermatophyta</taxon>
        <taxon>Magnoliopsida</taxon>
        <taxon>eudicotyledons</taxon>
        <taxon>Gunneridae</taxon>
        <taxon>Pentapetalae</taxon>
        <taxon>asterids</taxon>
        <taxon>campanulids</taxon>
        <taxon>Asterales</taxon>
        <taxon>Asteraceae</taxon>
        <taxon>Asteroideae</taxon>
        <taxon>Heliantheae alliance</taxon>
        <taxon>Heliantheae</taxon>
        <taxon>Helianthus</taxon>
    </lineage>
</organism>
<accession>A0A9K3NKE4</accession>
<evidence type="ECO:0000313" key="1">
    <source>
        <dbReference type="EMBL" id="KAF5803541.1"/>
    </source>
</evidence>
<evidence type="ECO:0000313" key="2">
    <source>
        <dbReference type="Proteomes" id="UP000215914"/>
    </source>
</evidence>
<name>A0A9K3NKE4_HELAN</name>
<dbReference type="EMBL" id="MNCJ02000321">
    <property type="protein sequence ID" value="KAF5803541.1"/>
    <property type="molecule type" value="Genomic_DNA"/>
</dbReference>
<keyword evidence="2" id="KW-1185">Reference proteome</keyword>
<reference evidence="1" key="1">
    <citation type="journal article" date="2017" name="Nature">
        <title>The sunflower genome provides insights into oil metabolism, flowering and Asterid evolution.</title>
        <authorList>
            <person name="Badouin H."/>
            <person name="Gouzy J."/>
            <person name="Grassa C.J."/>
            <person name="Murat F."/>
            <person name="Staton S.E."/>
            <person name="Cottret L."/>
            <person name="Lelandais-Briere C."/>
            <person name="Owens G.L."/>
            <person name="Carrere S."/>
            <person name="Mayjonade B."/>
            <person name="Legrand L."/>
            <person name="Gill N."/>
            <person name="Kane N.C."/>
            <person name="Bowers J.E."/>
            <person name="Hubner S."/>
            <person name="Bellec A."/>
            <person name="Berard A."/>
            <person name="Berges H."/>
            <person name="Blanchet N."/>
            <person name="Boniface M.C."/>
            <person name="Brunel D."/>
            <person name="Catrice O."/>
            <person name="Chaidir N."/>
            <person name="Claudel C."/>
            <person name="Donnadieu C."/>
            <person name="Faraut T."/>
            <person name="Fievet G."/>
            <person name="Helmstetter N."/>
            <person name="King M."/>
            <person name="Knapp S.J."/>
            <person name="Lai Z."/>
            <person name="Le Paslier M.C."/>
            <person name="Lippi Y."/>
            <person name="Lorenzon L."/>
            <person name="Mandel J.R."/>
            <person name="Marage G."/>
            <person name="Marchand G."/>
            <person name="Marquand E."/>
            <person name="Bret-Mestries E."/>
            <person name="Morien E."/>
            <person name="Nambeesan S."/>
            <person name="Nguyen T."/>
            <person name="Pegot-Espagnet P."/>
            <person name="Pouilly N."/>
            <person name="Raftis F."/>
            <person name="Sallet E."/>
            <person name="Schiex T."/>
            <person name="Thomas J."/>
            <person name="Vandecasteele C."/>
            <person name="Vares D."/>
            <person name="Vear F."/>
            <person name="Vautrin S."/>
            <person name="Crespi M."/>
            <person name="Mangin B."/>
            <person name="Burke J.M."/>
            <person name="Salse J."/>
            <person name="Munos S."/>
            <person name="Vincourt P."/>
            <person name="Rieseberg L.H."/>
            <person name="Langlade N.B."/>
        </authorList>
    </citation>
    <scope>NUCLEOTIDE SEQUENCE</scope>
    <source>
        <tissue evidence="1">Leaves</tissue>
    </source>
</reference>
<gene>
    <name evidence="1" type="ORF">HanXRQr2_Chr06g0272551</name>
</gene>
<proteinExistence type="predicted"/>
<dbReference type="Gramene" id="mRNA:HanXRQr2_Chr06g0272551">
    <property type="protein sequence ID" value="CDS:HanXRQr2_Chr06g0272551.1"/>
    <property type="gene ID" value="HanXRQr2_Chr06g0272551"/>
</dbReference>